<dbReference type="GO" id="GO:0020037">
    <property type="term" value="F:heme binding"/>
    <property type="evidence" value="ECO:0007669"/>
    <property type="project" value="InterPro"/>
</dbReference>
<evidence type="ECO:0000256" key="5">
    <source>
        <dbReference type="ARBA" id="ARBA00022617"/>
    </source>
</evidence>
<keyword evidence="11 14" id="KW-0503">Monooxygenase</keyword>
<dbReference type="InterPro" id="IPR050476">
    <property type="entry name" value="Insect_CytP450_Detox"/>
</dbReference>
<sequence length="500" mass="58257">MFLTSSLTTDLAVAIFFLTSVVTVFFKRSFQYWSRKHLPHPHPTIPFGNLPNPYKDGESIGVFLAHLYKEMKKVDPKHCGFYAFAKPCYCVFDLDYVKNVLSKDFQYFVDRGIYYNEKDDPISAHLFAIGGRKWQNLRKKLTPTFTSGRMKMMFQSLLKCENSLYEAMEDFCEKSEAVDIKEVLGCFTTDIIGSCAFGLDCNSFKDKESPFPKYGRKIFESTRLRSLLNSFSVSFPNLSRVLKIRQIPKDVGEFFTKIVTESVRYREETSFFRKDFLQLLIELKNARILTIQEIVAQSFVFFAAGFETSSTTMTFALYELAKNQRIQERLREEIEQVLRKHRGEISYESIQEMKYMNQVVDETLRKYPPIPFITRECIRDYKLPAENIIIEKGTSVFIPILGIHHDEEYYPDPEIFDPERFSEDNRRIRHQYAHIPFGQGPRICIGSRFGLMETKIGLTSILKHFKLSVNSKTREPLMMSPQSFILAAVGDVWLNAKKIY</sequence>
<keyword evidence="7" id="KW-0256">Endoplasmic reticulum</keyword>
<evidence type="ECO:0000256" key="10">
    <source>
        <dbReference type="ARBA" id="ARBA00023004"/>
    </source>
</evidence>
<dbReference type="GO" id="GO:0005789">
    <property type="term" value="C:endoplasmic reticulum membrane"/>
    <property type="evidence" value="ECO:0007669"/>
    <property type="project" value="UniProtKB-SubCell"/>
</dbReference>
<evidence type="ECO:0000256" key="14">
    <source>
        <dbReference type="RuleBase" id="RU000461"/>
    </source>
</evidence>
<dbReference type="SUPFAM" id="SSF48264">
    <property type="entry name" value="Cytochrome P450"/>
    <property type="match status" value="1"/>
</dbReference>
<evidence type="ECO:0000256" key="4">
    <source>
        <dbReference type="ARBA" id="ARBA00010617"/>
    </source>
</evidence>
<gene>
    <name evidence="16" type="ORF">BDFB_010977</name>
</gene>
<evidence type="ECO:0000313" key="16">
    <source>
        <dbReference type="EMBL" id="RZC38626.1"/>
    </source>
</evidence>
<dbReference type="AlphaFoldDB" id="A0A482W0T2"/>
<evidence type="ECO:0000256" key="1">
    <source>
        <dbReference type="ARBA" id="ARBA00001971"/>
    </source>
</evidence>
<keyword evidence="17" id="KW-1185">Reference proteome</keyword>
<dbReference type="GO" id="GO:0004497">
    <property type="term" value="F:monooxygenase activity"/>
    <property type="evidence" value="ECO:0007669"/>
    <property type="project" value="UniProtKB-KW"/>
</dbReference>
<keyword evidence="8" id="KW-0492">Microsome</keyword>
<comment type="similarity">
    <text evidence="4 14">Belongs to the cytochrome P450 family.</text>
</comment>
<dbReference type="PRINTS" id="PR00385">
    <property type="entry name" value="P450"/>
</dbReference>
<dbReference type="OrthoDB" id="2789670at2759"/>
<evidence type="ECO:0000313" key="17">
    <source>
        <dbReference type="Proteomes" id="UP000292052"/>
    </source>
</evidence>
<dbReference type="InterPro" id="IPR002401">
    <property type="entry name" value="Cyt_P450_E_grp-I"/>
</dbReference>
<dbReference type="InterPro" id="IPR017972">
    <property type="entry name" value="Cyt_P450_CS"/>
</dbReference>
<protein>
    <submittedName>
        <fullName evidence="16">p450 domain containing protein</fullName>
    </submittedName>
</protein>
<evidence type="ECO:0000256" key="12">
    <source>
        <dbReference type="ARBA" id="ARBA00023136"/>
    </source>
</evidence>
<evidence type="ECO:0000256" key="8">
    <source>
        <dbReference type="ARBA" id="ARBA00022848"/>
    </source>
</evidence>
<name>A0A482W0T2_ASBVE</name>
<dbReference type="InterPro" id="IPR001128">
    <property type="entry name" value="Cyt_P450"/>
</dbReference>
<dbReference type="Proteomes" id="UP000292052">
    <property type="component" value="Unassembled WGS sequence"/>
</dbReference>
<evidence type="ECO:0000256" key="7">
    <source>
        <dbReference type="ARBA" id="ARBA00022824"/>
    </source>
</evidence>
<dbReference type="InterPro" id="IPR036396">
    <property type="entry name" value="Cyt_P450_sf"/>
</dbReference>
<dbReference type="STRING" id="1661398.A0A482W0T2"/>
<comment type="cofactor">
    <cofactor evidence="1 13">
        <name>heme</name>
        <dbReference type="ChEBI" id="CHEBI:30413"/>
    </cofactor>
</comment>
<evidence type="ECO:0000256" key="9">
    <source>
        <dbReference type="ARBA" id="ARBA00023002"/>
    </source>
</evidence>
<comment type="subcellular location">
    <subcellularLocation>
        <location evidence="3">Endoplasmic reticulum membrane</location>
        <topology evidence="3">Peripheral membrane protein</topology>
    </subcellularLocation>
    <subcellularLocation>
        <location evidence="2">Microsome membrane</location>
        <topology evidence="2">Peripheral membrane protein</topology>
    </subcellularLocation>
</comment>
<dbReference type="PRINTS" id="PR00463">
    <property type="entry name" value="EP450I"/>
</dbReference>
<comment type="caution">
    <text evidence="16">The sequence shown here is derived from an EMBL/GenBank/DDBJ whole genome shotgun (WGS) entry which is preliminary data.</text>
</comment>
<dbReference type="FunFam" id="1.10.630.10:FF:000042">
    <property type="entry name" value="Cytochrome P450"/>
    <property type="match status" value="1"/>
</dbReference>
<keyword evidence="10 13" id="KW-0408">Iron</keyword>
<dbReference type="PANTHER" id="PTHR24292">
    <property type="entry name" value="CYTOCHROME P450"/>
    <property type="match status" value="1"/>
</dbReference>
<dbReference type="EMBL" id="QDEB01041560">
    <property type="protein sequence ID" value="RZC38626.1"/>
    <property type="molecule type" value="Genomic_DNA"/>
</dbReference>
<keyword evidence="5 13" id="KW-0349">Heme</keyword>
<organism evidence="16 17">
    <name type="scientific">Asbolus verrucosus</name>
    <name type="common">Desert ironclad beetle</name>
    <dbReference type="NCBI Taxonomy" id="1661398"/>
    <lineage>
        <taxon>Eukaryota</taxon>
        <taxon>Metazoa</taxon>
        <taxon>Ecdysozoa</taxon>
        <taxon>Arthropoda</taxon>
        <taxon>Hexapoda</taxon>
        <taxon>Insecta</taxon>
        <taxon>Pterygota</taxon>
        <taxon>Neoptera</taxon>
        <taxon>Endopterygota</taxon>
        <taxon>Coleoptera</taxon>
        <taxon>Polyphaga</taxon>
        <taxon>Cucujiformia</taxon>
        <taxon>Tenebrionidae</taxon>
        <taxon>Pimeliinae</taxon>
        <taxon>Asbolus</taxon>
    </lineage>
</organism>
<feature type="binding site" description="axial binding residue" evidence="13">
    <location>
        <position position="444"/>
    </location>
    <ligand>
        <name>heme</name>
        <dbReference type="ChEBI" id="CHEBI:30413"/>
    </ligand>
    <ligandPart>
        <name>Fe</name>
        <dbReference type="ChEBI" id="CHEBI:18248"/>
    </ligandPart>
</feature>
<dbReference type="CDD" id="cd11056">
    <property type="entry name" value="CYP6-like"/>
    <property type="match status" value="1"/>
</dbReference>
<evidence type="ECO:0000256" key="15">
    <source>
        <dbReference type="SAM" id="Phobius"/>
    </source>
</evidence>
<evidence type="ECO:0000256" key="11">
    <source>
        <dbReference type="ARBA" id="ARBA00023033"/>
    </source>
</evidence>
<reference evidence="16 17" key="1">
    <citation type="submission" date="2017-03" db="EMBL/GenBank/DDBJ databases">
        <title>Genome of the blue death feigning beetle - Asbolus verrucosus.</title>
        <authorList>
            <person name="Rider S.D."/>
        </authorList>
    </citation>
    <scope>NUCLEOTIDE SEQUENCE [LARGE SCALE GENOMIC DNA]</scope>
    <source>
        <strain evidence="16">Butters</strain>
        <tissue evidence="16">Head and leg muscle</tissue>
    </source>
</reference>
<dbReference type="PANTHER" id="PTHR24292:SF100">
    <property type="entry name" value="CYTOCHROME P450 6A16, ISOFORM B-RELATED"/>
    <property type="match status" value="1"/>
</dbReference>
<proteinExistence type="inferred from homology"/>
<dbReference type="Gene3D" id="1.10.630.10">
    <property type="entry name" value="Cytochrome P450"/>
    <property type="match status" value="1"/>
</dbReference>
<dbReference type="GO" id="GO:0005506">
    <property type="term" value="F:iron ion binding"/>
    <property type="evidence" value="ECO:0007669"/>
    <property type="project" value="InterPro"/>
</dbReference>
<evidence type="ECO:0000256" key="3">
    <source>
        <dbReference type="ARBA" id="ARBA00004406"/>
    </source>
</evidence>
<keyword evidence="6 13" id="KW-0479">Metal-binding</keyword>
<keyword evidence="15" id="KW-1133">Transmembrane helix</keyword>
<feature type="transmembrane region" description="Helical" evidence="15">
    <location>
        <begin position="6"/>
        <end position="26"/>
    </location>
</feature>
<evidence type="ECO:0000256" key="2">
    <source>
        <dbReference type="ARBA" id="ARBA00004174"/>
    </source>
</evidence>
<keyword evidence="12 15" id="KW-0472">Membrane</keyword>
<keyword evidence="9 14" id="KW-0560">Oxidoreductase</keyword>
<accession>A0A482W0T2</accession>
<dbReference type="PROSITE" id="PS00086">
    <property type="entry name" value="CYTOCHROME_P450"/>
    <property type="match status" value="1"/>
</dbReference>
<evidence type="ECO:0000256" key="6">
    <source>
        <dbReference type="ARBA" id="ARBA00022723"/>
    </source>
</evidence>
<dbReference type="Pfam" id="PF00067">
    <property type="entry name" value="p450"/>
    <property type="match status" value="1"/>
</dbReference>
<dbReference type="GO" id="GO:0016705">
    <property type="term" value="F:oxidoreductase activity, acting on paired donors, with incorporation or reduction of molecular oxygen"/>
    <property type="evidence" value="ECO:0007669"/>
    <property type="project" value="InterPro"/>
</dbReference>
<evidence type="ECO:0000256" key="13">
    <source>
        <dbReference type="PIRSR" id="PIRSR602401-1"/>
    </source>
</evidence>
<keyword evidence="15" id="KW-0812">Transmembrane</keyword>